<dbReference type="eggNOG" id="COG0229">
    <property type="taxonomic scope" value="Bacteria"/>
</dbReference>
<gene>
    <name evidence="6" type="primary">msrB</name>
    <name evidence="8" type="ORF">A176_004695</name>
</gene>
<feature type="binding site" evidence="6">
    <location>
        <position position="63"/>
    </location>
    <ligand>
        <name>Zn(2+)</name>
        <dbReference type="ChEBI" id="CHEBI:29105"/>
    </ligand>
</feature>
<evidence type="ECO:0000256" key="2">
    <source>
        <dbReference type="ARBA" id="ARBA00022723"/>
    </source>
</evidence>
<sequence length="155" mass="16829">MCVGPGPGLDKEQEGMVDKLILNDDEWRKRLSPQEYDVLRRHGTERPGSGCFLGTKTPGTYVCAGCGNPLFKAGTKFESGTGWPSFTQPVTADAVSEIQDVSHGMIRTEVRCARCDGHLGHVFPDGPPPTGLRYCMNSVSMKHVPEGQPLELVKA</sequence>
<dbReference type="HAMAP" id="MF_01400">
    <property type="entry name" value="MsrB"/>
    <property type="match status" value="1"/>
</dbReference>
<evidence type="ECO:0000313" key="8">
    <source>
        <dbReference type="EMBL" id="AKQ67783.1"/>
    </source>
</evidence>
<feature type="active site" description="Nucleophile" evidence="6">
    <location>
        <position position="135"/>
    </location>
</feature>
<accession>A0A0H4X1P9</accession>
<evidence type="ECO:0000256" key="3">
    <source>
        <dbReference type="ARBA" id="ARBA00022833"/>
    </source>
</evidence>
<dbReference type="GO" id="GO:0006979">
    <property type="term" value="P:response to oxidative stress"/>
    <property type="evidence" value="ECO:0007669"/>
    <property type="project" value="InterPro"/>
</dbReference>
<dbReference type="STRING" id="1297742.A176_004695"/>
<evidence type="ECO:0000256" key="4">
    <source>
        <dbReference type="ARBA" id="ARBA00023002"/>
    </source>
</evidence>
<comment type="similarity">
    <text evidence="1 6">Belongs to the MsrB Met sulfoxide reductase family.</text>
</comment>
<dbReference type="Pfam" id="PF01641">
    <property type="entry name" value="SelR"/>
    <property type="match status" value="1"/>
</dbReference>
<evidence type="ECO:0000256" key="1">
    <source>
        <dbReference type="ARBA" id="ARBA00007174"/>
    </source>
</evidence>
<dbReference type="FunFam" id="2.170.150.20:FF:000001">
    <property type="entry name" value="Peptide methionine sulfoxide reductase MsrB"/>
    <property type="match status" value="1"/>
</dbReference>
<keyword evidence="4 6" id="KW-0560">Oxidoreductase</keyword>
<dbReference type="EC" id="1.8.4.12" evidence="6"/>
<feature type="binding site" evidence="6">
    <location>
        <position position="115"/>
    </location>
    <ligand>
        <name>Zn(2+)</name>
        <dbReference type="ChEBI" id="CHEBI:29105"/>
    </ligand>
</feature>
<dbReference type="PROSITE" id="PS51790">
    <property type="entry name" value="MSRB"/>
    <property type="match status" value="1"/>
</dbReference>
<evidence type="ECO:0000256" key="6">
    <source>
        <dbReference type="HAMAP-Rule" id="MF_01400"/>
    </source>
</evidence>
<dbReference type="NCBIfam" id="TIGR00357">
    <property type="entry name" value="peptide-methionine (R)-S-oxide reductase MsrB"/>
    <property type="match status" value="1"/>
</dbReference>
<proteinExistence type="inferred from homology"/>
<dbReference type="PATRIC" id="fig|1297742.4.peg.4741"/>
<dbReference type="KEGG" id="mym:A176_004695"/>
<dbReference type="GO" id="GO:0008270">
    <property type="term" value="F:zinc ion binding"/>
    <property type="evidence" value="ECO:0007669"/>
    <property type="project" value="UniProtKB-UniRule"/>
</dbReference>
<feature type="domain" description="MsrB" evidence="7">
    <location>
        <begin position="24"/>
        <end position="146"/>
    </location>
</feature>
<protein>
    <recommendedName>
        <fullName evidence="6">Peptide methionine sulfoxide reductase MsrB</fullName>
        <ecNumber evidence="6">1.8.4.12</ecNumber>
    </recommendedName>
    <alternativeName>
        <fullName evidence="6">Peptide-methionine (R)-S-oxide reductase</fullName>
    </alternativeName>
</protein>
<feature type="binding site" evidence="6">
    <location>
        <position position="66"/>
    </location>
    <ligand>
        <name>Zn(2+)</name>
        <dbReference type="ChEBI" id="CHEBI:29105"/>
    </ligand>
</feature>
<dbReference type="GO" id="GO:0030091">
    <property type="term" value="P:protein repair"/>
    <property type="evidence" value="ECO:0007669"/>
    <property type="project" value="InterPro"/>
</dbReference>
<dbReference type="Gene3D" id="2.170.150.20">
    <property type="entry name" value="Peptide methionine sulfoxide reductase"/>
    <property type="match status" value="1"/>
</dbReference>
<reference evidence="8 9" key="1">
    <citation type="journal article" date="2016" name="PLoS ONE">
        <title>Complete Genome Sequence and Comparative Genomics of a Novel Myxobacterium Myxococcus hansupus.</title>
        <authorList>
            <person name="Sharma G."/>
            <person name="Narwani T."/>
            <person name="Subramanian S."/>
        </authorList>
    </citation>
    <scope>NUCLEOTIDE SEQUENCE [LARGE SCALE GENOMIC DNA]</scope>
    <source>
        <strain evidence="9">mixupus</strain>
    </source>
</reference>
<evidence type="ECO:0000313" key="9">
    <source>
        <dbReference type="Proteomes" id="UP000009026"/>
    </source>
</evidence>
<comment type="cofactor">
    <cofactor evidence="6">
        <name>Zn(2+)</name>
        <dbReference type="ChEBI" id="CHEBI:29105"/>
    </cofactor>
    <text evidence="6">Binds 1 zinc ion per subunit. The zinc ion is important for the structural integrity of the protein.</text>
</comment>
<dbReference type="GO" id="GO:0033743">
    <property type="term" value="F:peptide-methionine (R)-S-oxide reductase activity"/>
    <property type="evidence" value="ECO:0007669"/>
    <property type="project" value="UniProtKB-UniRule"/>
</dbReference>
<dbReference type="AlphaFoldDB" id="A0A0H4X1P9"/>
<keyword evidence="9" id="KW-1185">Reference proteome</keyword>
<dbReference type="InterPro" id="IPR011057">
    <property type="entry name" value="Mss4-like_sf"/>
</dbReference>
<dbReference type="SUPFAM" id="SSF51316">
    <property type="entry name" value="Mss4-like"/>
    <property type="match status" value="1"/>
</dbReference>
<dbReference type="Proteomes" id="UP000009026">
    <property type="component" value="Chromosome"/>
</dbReference>
<dbReference type="PANTHER" id="PTHR10173">
    <property type="entry name" value="METHIONINE SULFOXIDE REDUCTASE"/>
    <property type="match status" value="1"/>
</dbReference>
<dbReference type="GO" id="GO:0005737">
    <property type="term" value="C:cytoplasm"/>
    <property type="evidence" value="ECO:0007669"/>
    <property type="project" value="TreeGrafter"/>
</dbReference>
<dbReference type="InterPro" id="IPR002579">
    <property type="entry name" value="Met_Sox_Rdtase_MsrB_dom"/>
</dbReference>
<organism evidence="8 9">
    <name type="scientific">Pseudomyxococcus hansupus</name>
    <dbReference type="NCBI Taxonomy" id="1297742"/>
    <lineage>
        <taxon>Bacteria</taxon>
        <taxon>Pseudomonadati</taxon>
        <taxon>Myxococcota</taxon>
        <taxon>Myxococcia</taxon>
        <taxon>Myxococcales</taxon>
        <taxon>Cystobacterineae</taxon>
        <taxon>Myxococcaceae</taxon>
        <taxon>Pseudomyxococcus</taxon>
    </lineage>
</organism>
<dbReference type="PANTHER" id="PTHR10173:SF52">
    <property type="entry name" value="METHIONINE-R-SULFOXIDE REDUCTASE B1"/>
    <property type="match status" value="1"/>
</dbReference>
<keyword evidence="3 6" id="KW-0862">Zinc</keyword>
<evidence type="ECO:0000256" key="5">
    <source>
        <dbReference type="ARBA" id="ARBA00048488"/>
    </source>
</evidence>
<feature type="binding site" evidence="6">
    <location>
        <position position="112"/>
    </location>
    <ligand>
        <name>Zn(2+)</name>
        <dbReference type="ChEBI" id="CHEBI:29105"/>
    </ligand>
</feature>
<keyword evidence="2 6" id="KW-0479">Metal-binding</keyword>
<dbReference type="InterPro" id="IPR028427">
    <property type="entry name" value="Met_Sox_Rdtase_MsrB"/>
</dbReference>
<evidence type="ECO:0000259" key="7">
    <source>
        <dbReference type="PROSITE" id="PS51790"/>
    </source>
</evidence>
<comment type="catalytic activity">
    <reaction evidence="5 6">
        <text>L-methionyl-[protein] + [thioredoxin]-disulfide + H2O = L-methionyl-(R)-S-oxide-[protein] + [thioredoxin]-dithiol</text>
        <dbReference type="Rhea" id="RHEA:24164"/>
        <dbReference type="Rhea" id="RHEA-COMP:10698"/>
        <dbReference type="Rhea" id="RHEA-COMP:10700"/>
        <dbReference type="Rhea" id="RHEA-COMP:12313"/>
        <dbReference type="Rhea" id="RHEA-COMP:12314"/>
        <dbReference type="ChEBI" id="CHEBI:15377"/>
        <dbReference type="ChEBI" id="CHEBI:16044"/>
        <dbReference type="ChEBI" id="CHEBI:29950"/>
        <dbReference type="ChEBI" id="CHEBI:45764"/>
        <dbReference type="ChEBI" id="CHEBI:50058"/>
        <dbReference type="EC" id="1.8.4.12"/>
    </reaction>
</comment>
<dbReference type="EMBL" id="CP012109">
    <property type="protein sequence ID" value="AKQ67783.1"/>
    <property type="molecule type" value="Genomic_DNA"/>
</dbReference>
<name>A0A0H4X1P9_9BACT</name>